<reference evidence="1 2" key="2">
    <citation type="journal article" date="2016" name="Sci. Rep.">
        <title>A novel serine protease, Sep1, from Bacillus firmus DS-1 has nematicidal activity and degrades multiple intestinal-associated nematode proteins.</title>
        <authorList>
            <person name="Geng C."/>
            <person name="Nie X."/>
            <person name="Tang Z."/>
            <person name="Zhang Y."/>
            <person name="Lin J."/>
            <person name="Sun M."/>
            <person name="Peng D."/>
        </authorList>
    </citation>
    <scope>NUCLEOTIDE SEQUENCE [LARGE SCALE GENOMIC DNA]</scope>
    <source>
        <strain evidence="1 2">DS1</strain>
    </source>
</reference>
<accession>W7KUS9</accession>
<proteinExistence type="predicted"/>
<dbReference type="PATRIC" id="fig|1307436.3.peg.3494"/>
<sequence length="150" mass="17843">MSNEDFLLKLNAEQLLMRVIRYNKLVHLQAPEIIRASELQLILESLCKAVDATKAYPVEMDKTSHKDFIKKPILKKWVRYNEEFFKNADENTMETIRYAVNESLTNRADEIFSIREFNKEQDELEELHSRRGVADIEQYKLKKMFKSIEI</sequence>
<name>W7KUS9_CYTFI</name>
<gene>
    <name evidence="1" type="ORF">PBF_16279</name>
</gene>
<dbReference type="OrthoDB" id="2887454at2"/>
<organism evidence="1 2">
    <name type="scientific">Cytobacillus firmus DS1</name>
    <dbReference type="NCBI Taxonomy" id="1307436"/>
    <lineage>
        <taxon>Bacteria</taxon>
        <taxon>Bacillati</taxon>
        <taxon>Bacillota</taxon>
        <taxon>Bacilli</taxon>
        <taxon>Bacillales</taxon>
        <taxon>Bacillaceae</taxon>
        <taxon>Cytobacillus</taxon>
    </lineage>
</organism>
<comment type="caution">
    <text evidence="1">The sequence shown here is derived from an EMBL/GenBank/DDBJ whole genome shotgun (WGS) entry which is preliminary data.</text>
</comment>
<reference evidence="2" key="1">
    <citation type="submission" date="2013-03" db="EMBL/GenBank/DDBJ databases">
        <title>Draft genome sequence of Bacillus firmus DS1.</title>
        <authorList>
            <person name="Peng D."/>
            <person name="Zhu L."/>
            <person name="Sun M."/>
        </authorList>
    </citation>
    <scope>NUCLEOTIDE SEQUENCE [LARGE SCALE GENOMIC DNA]</scope>
    <source>
        <strain evidence="2">DS1</strain>
    </source>
</reference>
<protein>
    <submittedName>
        <fullName evidence="1">Uncharacterized protein</fullName>
    </submittedName>
</protein>
<dbReference type="AlphaFoldDB" id="W7KUS9"/>
<dbReference type="RefSeq" id="WP_035330973.1">
    <property type="nucleotide sequence ID" value="NZ_APVL01000012.1"/>
</dbReference>
<dbReference type="Proteomes" id="UP000019270">
    <property type="component" value="Unassembled WGS sequence"/>
</dbReference>
<evidence type="ECO:0000313" key="1">
    <source>
        <dbReference type="EMBL" id="EWG09953.1"/>
    </source>
</evidence>
<dbReference type="EMBL" id="APVL01000012">
    <property type="protein sequence ID" value="EWG09953.1"/>
    <property type="molecule type" value="Genomic_DNA"/>
</dbReference>
<evidence type="ECO:0000313" key="2">
    <source>
        <dbReference type="Proteomes" id="UP000019270"/>
    </source>
</evidence>